<dbReference type="STRING" id="873449.STRCR_1552"/>
<dbReference type="Gene3D" id="3.30.70.100">
    <property type="match status" value="1"/>
</dbReference>
<dbReference type="InterPro" id="IPR011008">
    <property type="entry name" value="Dimeric_a/b-barrel"/>
</dbReference>
<dbReference type="eggNOG" id="ENOG50332I2">
    <property type="taxonomic scope" value="Bacteria"/>
</dbReference>
<keyword evidence="3" id="KW-1185">Reference proteome</keyword>
<dbReference type="AlphaFoldDB" id="G5JP21"/>
<evidence type="ECO:0000313" key="2">
    <source>
        <dbReference type="EMBL" id="EHI73307.1"/>
    </source>
</evidence>
<feature type="domain" description="ABM" evidence="1">
    <location>
        <begin position="3"/>
        <end position="95"/>
    </location>
</feature>
<comment type="caution">
    <text evidence="2">The sequence shown here is derived from an EMBL/GenBank/DDBJ whole genome shotgun (WGS) entry which is preliminary data.</text>
</comment>
<gene>
    <name evidence="2" type="ORF">STRCR_1552</name>
</gene>
<dbReference type="Proteomes" id="UP000004322">
    <property type="component" value="Unassembled WGS sequence"/>
</dbReference>
<protein>
    <recommendedName>
        <fullName evidence="1">ABM domain-containing protein</fullName>
    </recommendedName>
</protein>
<accession>G5JP21</accession>
<dbReference type="InterPro" id="IPR007138">
    <property type="entry name" value="ABM_dom"/>
</dbReference>
<proteinExistence type="predicted"/>
<dbReference type="PROSITE" id="PS51725">
    <property type="entry name" value="ABM"/>
    <property type="match status" value="1"/>
</dbReference>
<dbReference type="Pfam" id="PF03992">
    <property type="entry name" value="ABM"/>
    <property type="match status" value="1"/>
</dbReference>
<dbReference type="OrthoDB" id="2361265at2"/>
<organism evidence="2 3">
    <name type="scientific">Streptococcus criceti HS-6</name>
    <dbReference type="NCBI Taxonomy" id="873449"/>
    <lineage>
        <taxon>Bacteria</taxon>
        <taxon>Bacillati</taxon>
        <taxon>Bacillota</taxon>
        <taxon>Bacilli</taxon>
        <taxon>Lactobacillales</taxon>
        <taxon>Streptococcaceae</taxon>
        <taxon>Streptococcus</taxon>
    </lineage>
</organism>
<dbReference type="EMBL" id="AEUV02000002">
    <property type="protein sequence ID" value="EHI73307.1"/>
    <property type="molecule type" value="Genomic_DNA"/>
</dbReference>
<name>G5JP21_STRCG</name>
<dbReference type="RefSeq" id="WP_003048827.1">
    <property type="nucleotide sequence ID" value="NZ_AEUV02000002.1"/>
</dbReference>
<reference evidence="2" key="1">
    <citation type="submission" date="2011-07" db="EMBL/GenBank/DDBJ databases">
        <authorList>
            <person name="Stanhope M.J."/>
            <person name="Durkin A.S."/>
            <person name="Hostetler J."/>
            <person name="Kim M."/>
            <person name="Radune D."/>
            <person name="Singh I."/>
            <person name="Town C.D."/>
        </authorList>
    </citation>
    <scope>NUCLEOTIDE SEQUENCE [LARGE SCALE GENOMIC DNA]</scope>
    <source>
        <strain evidence="2">HS-6</strain>
    </source>
</reference>
<dbReference type="SUPFAM" id="SSF54909">
    <property type="entry name" value="Dimeric alpha+beta barrel"/>
    <property type="match status" value="1"/>
</dbReference>
<evidence type="ECO:0000313" key="3">
    <source>
        <dbReference type="Proteomes" id="UP000004322"/>
    </source>
</evidence>
<evidence type="ECO:0000259" key="1">
    <source>
        <dbReference type="PROSITE" id="PS51725"/>
    </source>
</evidence>
<sequence length="102" mass="11841">MTYVQTAVFTVEADYQEQFAQKIKNDVTSLKAWDGNISAEGWQGDEQDGKVDFILMSKWANKDDFGAWLNRPEHAERHQRPEVKEVRKHVTRKVASYQILAD</sequence>